<reference evidence="1 2" key="1">
    <citation type="submission" date="2020-06" db="EMBL/GenBank/DDBJ databases">
        <title>Complete genome of Azosprillum oryzae KACC14407.</title>
        <authorList>
            <person name="Kim M."/>
            <person name="Park Y.-J."/>
            <person name="Shin J.-H."/>
        </authorList>
    </citation>
    <scope>NUCLEOTIDE SEQUENCE [LARGE SCALE GENOMIC DNA]</scope>
    <source>
        <strain evidence="1 2">KACC 14407</strain>
    </source>
</reference>
<gene>
    <name evidence="1" type="ORF">HUE56_21505</name>
</gene>
<protein>
    <submittedName>
        <fullName evidence="1">Uncharacterized protein</fullName>
    </submittedName>
</protein>
<name>A0A6N1AM07_9PROT</name>
<dbReference type="OrthoDB" id="9998157at2"/>
<dbReference type="AlphaFoldDB" id="A0A6N1AM07"/>
<organism evidence="1 2">
    <name type="scientific">Azospirillum oryzae</name>
    <dbReference type="NCBI Taxonomy" id="286727"/>
    <lineage>
        <taxon>Bacteria</taxon>
        <taxon>Pseudomonadati</taxon>
        <taxon>Pseudomonadota</taxon>
        <taxon>Alphaproteobacteria</taxon>
        <taxon>Rhodospirillales</taxon>
        <taxon>Azospirillaceae</taxon>
        <taxon>Azospirillum</taxon>
    </lineage>
</organism>
<dbReference type="KEGG" id="aoz:HUE56_21505"/>
<dbReference type="Proteomes" id="UP000509702">
    <property type="component" value="Chromosome"/>
</dbReference>
<sequence length="223" mass="25163">MSVANIFFMPDRILCLSDTLTYEYGEEDRPAYLTDRKTYIFGRFAVVARGNVPACRAVKSAMEDYSTIDSVLRIGHDVHELILDHKRTEAPTMAVETTIMGWSDEKGDLVAYRWEMPRGQDRVTFRELPRGMYLGPSFLTSSPPMPPDMDDARMVKVALAQHATAQKLGANMCIGGVMHTTEITADRIMQRIVGTYPDYDNHAAAFGCPNAEEVRRFREEVSK</sequence>
<dbReference type="RefSeq" id="WP_149196712.1">
    <property type="nucleotide sequence ID" value="NZ_BSOV01000023.1"/>
</dbReference>
<dbReference type="EMBL" id="CP054619">
    <property type="protein sequence ID" value="QKS52925.1"/>
    <property type="molecule type" value="Genomic_DNA"/>
</dbReference>
<evidence type="ECO:0000313" key="1">
    <source>
        <dbReference type="EMBL" id="QKS52925.1"/>
    </source>
</evidence>
<accession>A0A6N1AM07</accession>
<keyword evidence="2" id="KW-1185">Reference proteome</keyword>
<evidence type="ECO:0000313" key="2">
    <source>
        <dbReference type="Proteomes" id="UP000509702"/>
    </source>
</evidence>
<proteinExistence type="predicted"/>